<keyword evidence="2 5" id="KW-0547">Nucleotide-binding</keyword>
<dbReference type="PANTHER" id="PTHR43289">
    <property type="entry name" value="MITOGEN-ACTIVATED PROTEIN KINASE KINASE KINASE 20-RELATED"/>
    <property type="match status" value="1"/>
</dbReference>
<dbReference type="PANTHER" id="PTHR43289:SF6">
    <property type="entry name" value="SERINE_THREONINE-PROTEIN KINASE NEKL-3"/>
    <property type="match status" value="1"/>
</dbReference>
<dbReference type="InterPro" id="IPR017441">
    <property type="entry name" value="Protein_kinase_ATP_BS"/>
</dbReference>
<dbReference type="Gene3D" id="1.10.510.10">
    <property type="entry name" value="Transferase(Phosphotransferase) domain 1"/>
    <property type="match status" value="1"/>
</dbReference>
<dbReference type="GO" id="GO:0004674">
    <property type="term" value="F:protein serine/threonine kinase activity"/>
    <property type="evidence" value="ECO:0007669"/>
    <property type="project" value="UniProtKB-KW"/>
</dbReference>
<keyword evidence="1" id="KW-0808">Transferase</keyword>
<dbReference type="PROSITE" id="PS50011">
    <property type="entry name" value="PROTEIN_KINASE_DOM"/>
    <property type="match status" value="1"/>
</dbReference>
<gene>
    <name evidence="7" type="ORF">AKJ09_09627</name>
</gene>
<evidence type="ECO:0000259" key="6">
    <source>
        <dbReference type="PROSITE" id="PS50011"/>
    </source>
</evidence>
<keyword evidence="4 5" id="KW-0067">ATP-binding</keyword>
<organism evidence="7 8">
    <name type="scientific">Labilithrix luteola</name>
    <dbReference type="NCBI Taxonomy" id="1391654"/>
    <lineage>
        <taxon>Bacteria</taxon>
        <taxon>Pseudomonadati</taxon>
        <taxon>Myxococcota</taxon>
        <taxon>Polyangia</taxon>
        <taxon>Polyangiales</taxon>
        <taxon>Labilitrichaceae</taxon>
        <taxon>Labilithrix</taxon>
    </lineage>
</organism>
<keyword evidence="8" id="KW-1185">Reference proteome</keyword>
<evidence type="ECO:0000313" key="7">
    <source>
        <dbReference type="EMBL" id="AKV02964.1"/>
    </source>
</evidence>
<dbReference type="SMART" id="SM00220">
    <property type="entry name" value="S_TKc"/>
    <property type="match status" value="1"/>
</dbReference>
<dbReference type="InterPro" id="IPR008271">
    <property type="entry name" value="Ser/Thr_kinase_AS"/>
</dbReference>
<dbReference type="PROSITE" id="PS00107">
    <property type="entry name" value="PROTEIN_KINASE_ATP"/>
    <property type="match status" value="1"/>
</dbReference>
<sequence length="628" mass="69351">MTSREATTETRGAETRTIAGYRLLLRLGTGSFSEVWEGCHEVSNERAAIKVLHKTASPAARAQFVKETRTLARLWHEHIASAFAFGDDYIVSALIEGTDLEQRLQTPIEPRLAIRITVQVGSALDYAHSNDVVHRDVKPSNILVDTNDNAFLADFGLATLEGDEALRGAGTIEYMPPEQAAKAPPHPSMDQYALARTLLQMLTGRTLPPIGEDAFRDWPSALPNALRDVLARALAENPKERFSRVSDFVDALGAIDLSAYPAPTVIAEPLRRSEPFAWVTAASSVVDHSALIKEARFSLVDVVERSGIDAERTEAFRRVSGYENLGWSLFTRTDRLGTPTTPEALARARGLVVMLPGMMYSRRSWSHIARAVLRDRAQTAVLTAEFLGFQESRYQENPPGTAYRTPRQQMSGILAWLELLGVRPIPTTIVGHSILTVPLLSMTDDELGPTTNRLAVTPIVAFANRQWQFDTLGVSVLEKHAKLLEWAVRPIVSSKIQNAVEALDPRWQVDALANVKVYPFATLGAFARYWRKAPTVAGEDMRRCKWLCGTEDPTVPLDAVARAQRESGFDQANLHWSINRGHYPHLPRADEPEASVRNVDQIVRLIGALQRDVDDGSSAVTSGTEISS</sequence>
<evidence type="ECO:0000256" key="4">
    <source>
        <dbReference type="ARBA" id="ARBA00022840"/>
    </source>
</evidence>
<dbReference type="STRING" id="1391654.AKJ09_09627"/>
<protein>
    <submittedName>
        <fullName evidence="7">Serine/threonine protein kinase</fullName>
    </submittedName>
</protein>
<dbReference type="Pfam" id="PF12697">
    <property type="entry name" value="Abhydrolase_6"/>
    <property type="match status" value="1"/>
</dbReference>
<keyword evidence="3 7" id="KW-0418">Kinase</keyword>
<feature type="domain" description="Protein kinase" evidence="6">
    <location>
        <begin position="21"/>
        <end position="253"/>
    </location>
</feature>
<dbReference type="GO" id="GO:0005524">
    <property type="term" value="F:ATP binding"/>
    <property type="evidence" value="ECO:0007669"/>
    <property type="project" value="UniProtKB-UniRule"/>
</dbReference>
<feature type="binding site" evidence="5">
    <location>
        <position position="50"/>
    </location>
    <ligand>
        <name>ATP</name>
        <dbReference type="ChEBI" id="CHEBI:30616"/>
    </ligand>
</feature>
<name>A0A0K1QB48_9BACT</name>
<dbReference type="InterPro" id="IPR000073">
    <property type="entry name" value="AB_hydrolase_1"/>
</dbReference>
<dbReference type="InterPro" id="IPR000719">
    <property type="entry name" value="Prot_kinase_dom"/>
</dbReference>
<evidence type="ECO:0000256" key="1">
    <source>
        <dbReference type="ARBA" id="ARBA00022679"/>
    </source>
</evidence>
<evidence type="ECO:0000313" key="8">
    <source>
        <dbReference type="Proteomes" id="UP000064967"/>
    </source>
</evidence>
<evidence type="ECO:0000256" key="3">
    <source>
        <dbReference type="ARBA" id="ARBA00022777"/>
    </source>
</evidence>
<proteinExistence type="predicted"/>
<dbReference type="KEGG" id="llu:AKJ09_09627"/>
<dbReference type="EMBL" id="CP012333">
    <property type="protein sequence ID" value="AKV02964.1"/>
    <property type="molecule type" value="Genomic_DNA"/>
</dbReference>
<dbReference type="InterPro" id="IPR029058">
    <property type="entry name" value="AB_hydrolase_fold"/>
</dbReference>
<evidence type="ECO:0000256" key="2">
    <source>
        <dbReference type="ARBA" id="ARBA00022741"/>
    </source>
</evidence>
<dbReference type="Proteomes" id="UP000064967">
    <property type="component" value="Chromosome"/>
</dbReference>
<dbReference type="RefSeq" id="WP_146653808.1">
    <property type="nucleotide sequence ID" value="NZ_CP012333.1"/>
</dbReference>
<dbReference type="CDD" id="cd14014">
    <property type="entry name" value="STKc_PknB_like"/>
    <property type="match status" value="1"/>
</dbReference>
<dbReference type="PROSITE" id="PS00108">
    <property type="entry name" value="PROTEIN_KINASE_ST"/>
    <property type="match status" value="1"/>
</dbReference>
<dbReference type="AlphaFoldDB" id="A0A0K1QB48"/>
<dbReference type="SUPFAM" id="SSF53474">
    <property type="entry name" value="alpha/beta-Hydrolases"/>
    <property type="match status" value="1"/>
</dbReference>
<evidence type="ECO:0000256" key="5">
    <source>
        <dbReference type="PROSITE-ProRule" id="PRU10141"/>
    </source>
</evidence>
<dbReference type="OrthoDB" id="9779541at2"/>
<dbReference type="InterPro" id="IPR011009">
    <property type="entry name" value="Kinase-like_dom_sf"/>
</dbReference>
<dbReference type="Gene3D" id="3.40.50.1820">
    <property type="entry name" value="alpha/beta hydrolase"/>
    <property type="match status" value="1"/>
</dbReference>
<dbReference type="SUPFAM" id="SSF56112">
    <property type="entry name" value="Protein kinase-like (PK-like)"/>
    <property type="match status" value="1"/>
</dbReference>
<dbReference type="Pfam" id="PF00069">
    <property type="entry name" value="Pkinase"/>
    <property type="match status" value="1"/>
</dbReference>
<keyword evidence="7" id="KW-0723">Serine/threonine-protein kinase</keyword>
<reference evidence="7 8" key="1">
    <citation type="submission" date="2015-08" db="EMBL/GenBank/DDBJ databases">
        <authorList>
            <person name="Babu N.S."/>
            <person name="Beckwith C.J."/>
            <person name="Beseler K.G."/>
            <person name="Brison A."/>
            <person name="Carone J.V."/>
            <person name="Caskin T.P."/>
            <person name="Diamond M."/>
            <person name="Durham M.E."/>
            <person name="Foxe J.M."/>
            <person name="Go M."/>
            <person name="Henderson B.A."/>
            <person name="Jones I.B."/>
            <person name="McGettigan J.A."/>
            <person name="Micheletti S.J."/>
            <person name="Nasrallah M.E."/>
            <person name="Ortiz D."/>
            <person name="Piller C.R."/>
            <person name="Privatt S.R."/>
            <person name="Schneider S.L."/>
            <person name="Sharp S."/>
            <person name="Smith T.C."/>
            <person name="Stanton J.D."/>
            <person name="Ullery H.E."/>
            <person name="Wilson R.J."/>
            <person name="Serrano M.G."/>
            <person name="Buck G."/>
            <person name="Lee V."/>
            <person name="Wang Y."/>
            <person name="Carvalho R."/>
            <person name="Voegtly L."/>
            <person name="Shi R."/>
            <person name="Duckworth R."/>
            <person name="Johnson A."/>
            <person name="Loviza R."/>
            <person name="Walstead R."/>
            <person name="Shah Z."/>
            <person name="Kiflezghi M."/>
            <person name="Wade K."/>
            <person name="Ball S.L."/>
            <person name="Bradley K.W."/>
            <person name="Asai D.J."/>
            <person name="Bowman C.A."/>
            <person name="Russell D.A."/>
            <person name="Pope W.H."/>
            <person name="Jacobs-Sera D."/>
            <person name="Hendrix R.W."/>
            <person name="Hatfull G.F."/>
        </authorList>
    </citation>
    <scope>NUCLEOTIDE SEQUENCE [LARGE SCALE GENOMIC DNA]</scope>
    <source>
        <strain evidence="7 8">DSM 27648</strain>
    </source>
</reference>
<accession>A0A0K1QB48</accession>